<feature type="transmembrane region" description="Helical" evidence="2">
    <location>
        <begin position="105"/>
        <end position="126"/>
    </location>
</feature>
<dbReference type="EMBL" id="JAGZSV010000019">
    <property type="protein sequence ID" value="MBS6940254.1"/>
    <property type="molecule type" value="Genomic_DNA"/>
</dbReference>
<protein>
    <recommendedName>
        <fullName evidence="3">Anti-sigma factor RsgI-like middle domain-containing protein</fullName>
    </recommendedName>
</protein>
<feature type="compositionally biased region" description="Gly residues" evidence="1">
    <location>
        <begin position="311"/>
        <end position="333"/>
    </location>
</feature>
<reference evidence="4" key="1">
    <citation type="submission" date="2021-02" db="EMBL/GenBank/DDBJ databases">
        <title>Infant gut strain persistence is associated with maternal origin, phylogeny, and functional potential including surface adhesion and iron acquisition.</title>
        <authorList>
            <person name="Lou Y.C."/>
        </authorList>
    </citation>
    <scope>NUCLEOTIDE SEQUENCE</scope>
    <source>
        <strain evidence="4">L2_039_000G1_dasL2_039_000G1_concoct_11</strain>
    </source>
</reference>
<evidence type="ECO:0000313" key="4">
    <source>
        <dbReference type="EMBL" id="MBS6940254.1"/>
    </source>
</evidence>
<evidence type="ECO:0000256" key="1">
    <source>
        <dbReference type="SAM" id="MobiDB-lite"/>
    </source>
</evidence>
<keyword evidence="2" id="KW-0472">Membrane</keyword>
<comment type="caution">
    <text evidence="4">The sequence shown here is derived from an EMBL/GenBank/DDBJ whole genome shotgun (WGS) entry which is preliminary data.</text>
</comment>
<evidence type="ECO:0000259" key="3">
    <source>
        <dbReference type="Pfam" id="PF23750"/>
    </source>
</evidence>
<feature type="region of interest" description="Disordered" evidence="1">
    <location>
        <begin position="47"/>
        <end position="92"/>
    </location>
</feature>
<feature type="region of interest" description="Disordered" evidence="1">
    <location>
        <begin position="295"/>
        <end position="339"/>
    </location>
</feature>
<keyword evidence="2" id="KW-1133">Transmembrane helix</keyword>
<accession>A0A943UW69</accession>
<feature type="domain" description="Anti-sigma factor RsgI-like middle" evidence="3">
    <location>
        <begin position="130"/>
        <end position="253"/>
    </location>
</feature>
<dbReference type="Pfam" id="PF23750">
    <property type="entry name" value="RsgI_M"/>
    <property type="match status" value="1"/>
</dbReference>
<sequence>MSDIDERVREAYRTLHVPDGLKAATLARIEEERRACASPAQRDVCLPESASSDASGNGGLAAQGAARRMSDAHGGRNASSHATGDKGFFAARRPRRAAGPRRRMMVAAAAACAILAAVGVGGYAYAMAPVAHVGIDVNPSFDLSLNRFDRVVQARAVDEEAAEVLERIDIDGVRYEDAMETLASACRAYTGEEASVEVGVACDDEKRCEAIESAVLRCFEGDAGQVHCGRISDAQRQAAEEAGMGSGRYRLYEALVQAGVSVPIGEARTMPMAQLRALAEEAGVDTHDSACAGHGSMCSSEGRGDGHHQGEGAGQGQGHGQGQGAGRGRGQGQGPHRDA</sequence>
<keyword evidence="2" id="KW-0812">Transmembrane</keyword>
<evidence type="ECO:0000256" key="2">
    <source>
        <dbReference type="SAM" id="Phobius"/>
    </source>
</evidence>
<organism evidence="4 5">
    <name type="scientific">Slackia piriformis</name>
    <dbReference type="NCBI Taxonomy" id="626934"/>
    <lineage>
        <taxon>Bacteria</taxon>
        <taxon>Bacillati</taxon>
        <taxon>Actinomycetota</taxon>
        <taxon>Coriobacteriia</taxon>
        <taxon>Eggerthellales</taxon>
        <taxon>Eggerthellaceae</taxon>
        <taxon>Slackia</taxon>
    </lineage>
</organism>
<gene>
    <name evidence="4" type="ORF">KH142_02005</name>
</gene>
<dbReference type="AlphaFoldDB" id="A0A943UW69"/>
<name>A0A943UW69_9ACTN</name>
<dbReference type="InterPro" id="IPR055431">
    <property type="entry name" value="RsgI_M"/>
</dbReference>
<evidence type="ECO:0000313" key="5">
    <source>
        <dbReference type="Proteomes" id="UP000727506"/>
    </source>
</evidence>
<dbReference type="Proteomes" id="UP000727506">
    <property type="component" value="Unassembled WGS sequence"/>
</dbReference>
<proteinExistence type="predicted"/>